<dbReference type="SUPFAM" id="SSF57850">
    <property type="entry name" value="RING/U-box"/>
    <property type="match status" value="1"/>
</dbReference>
<gene>
    <name evidence="8" type="ORF">V5799_013318</name>
</gene>
<feature type="region of interest" description="Disordered" evidence="6">
    <location>
        <begin position="402"/>
        <end position="426"/>
    </location>
</feature>
<keyword evidence="3" id="KW-0862">Zinc</keyword>
<evidence type="ECO:0000256" key="2">
    <source>
        <dbReference type="ARBA" id="ARBA00022771"/>
    </source>
</evidence>
<dbReference type="InterPro" id="IPR013083">
    <property type="entry name" value="Znf_RING/FYVE/PHD"/>
</dbReference>
<keyword evidence="1" id="KW-0479">Metal-binding</keyword>
<dbReference type="SUPFAM" id="SSF49599">
    <property type="entry name" value="TRAF domain-like"/>
    <property type="match status" value="1"/>
</dbReference>
<dbReference type="EMBL" id="JARKHS020021469">
    <property type="protein sequence ID" value="KAK8770216.1"/>
    <property type="molecule type" value="Genomic_DNA"/>
</dbReference>
<keyword evidence="9" id="KW-1185">Reference proteome</keyword>
<evidence type="ECO:0000259" key="7">
    <source>
        <dbReference type="PROSITE" id="PS50089"/>
    </source>
</evidence>
<evidence type="ECO:0000256" key="6">
    <source>
        <dbReference type="SAM" id="MobiDB-lite"/>
    </source>
</evidence>
<dbReference type="InterPro" id="IPR018957">
    <property type="entry name" value="Znf_C3HC4_RING-type"/>
</dbReference>
<feature type="coiled-coil region" evidence="5">
    <location>
        <begin position="334"/>
        <end position="368"/>
    </location>
</feature>
<dbReference type="Proteomes" id="UP001321473">
    <property type="component" value="Unassembled WGS sequence"/>
</dbReference>
<evidence type="ECO:0000256" key="3">
    <source>
        <dbReference type="ARBA" id="ARBA00022833"/>
    </source>
</evidence>
<evidence type="ECO:0000256" key="4">
    <source>
        <dbReference type="PROSITE-ProRule" id="PRU00175"/>
    </source>
</evidence>
<keyword evidence="5" id="KW-0175">Coiled coil</keyword>
<reference evidence="8 9" key="1">
    <citation type="journal article" date="2023" name="Arcadia Sci">
        <title>De novo assembly of a long-read Amblyomma americanum tick genome.</title>
        <authorList>
            <person name="Chou S."/>
            <person name="Poskanzer K.E."/>
            <person name="Rollins M."/>
            <person name="Thuy-Boun P.S."/>
        </authorList>
    </citation>
    <scope>NUCLEOTIDE SEQUENCE [LARGE SCALE GENOMIC DNA]</scope>
    <source>
        <strain evidence="8">F_SG_1</strain>
        <tissue evidence="8">Salivary glands</tissue>
    </source>
</reference>
<proteinExistence type="predicted"/>
<dbReference type="InterPro" id="IPR001841">
    <property type="entry name" value="Znf_RING"/>
</dbReference>
<dbReference type="GO" id="GO:0008270">
    <property type="term" value="F:zinc ion binding"/>
    <property type="evidence" value="ECO:0007669"/>
    <property type="project" value="UniProtKB-KW"/>
</dbReference>
<dbReference type="PROSITE" id="PS50089">
    <property type="entry name" value="ZF_RING_2"/>
    <property type="match status" value="1"/>
</dbReference>
<dbReference type="Pfam" id="PF00097">
    <property type="entry name" value="zf-C3HC4"/>
    <property type="match status" value="1"/>
</dbReference>
<sequence length="629" mass="69323">MLFSQGMIRVAGAYIPIDNWARDGPAIRDNACDGPEGSISVALIETTVLPAMSECLLACRPLSPVSSGQMKVIEVSRLEVNGLVGAPALITTREDEPIPVRVANLTLQDIRLGKNKLLGDLVDVEVDEPILNVNSKETAVFEAETLDAKREAMSNTDGRLLYLTRGFAAGVNWRPTRFAENVPAWSVCALCRVVAKSSVLLPCSHVLCEPCRRGSVQDGEPVCPLDGEAFREEECQQAKLPARKADGMKAHCWNEAHGCDFVGTLPAVLRHYEDECSFHAVPCPRCGQKVLSTCLPTHCLGGCLDAPPSSAAQREPQRDGARGFSEELSEIKAILRDQEQLPALQTQVNELTERTRGHEARLQEITAALSGNLETLNAELTRVLGKFSAAFDEVLCTEQRVRASSVPEASGEGERGASGEAGPSETVAWRREKKHILRKLDLMISGALGCLEDIRQCAVVRMAHPTESMRIPSARMEQMIERRADPYPLDKTENKGLHYLLTVMNADSLTEHWAFEGSGSSPFTVVTAWHGLHTYFAVRVGVSKERADRLEVTFTWNRTCETHCSLPKVVRVKMGSPKSAESHLLKENQAGLTPVACEHRQMFYVDPEWTSWWNYVGDGNLLFEIEVDR</sequence>
<accession>A0AAQ4E694</accession>
<evidence type="ECO:0000313" key="9">
    <source>
        <dbReference type="Proteomes" id="UP001321473"/>
    </source>
</evidence>
<evidence type="ECO:0000256" key="5">
    <source>
        <dbReference type="SAM" id="Coils"/>
    </source>
</evidence>
<name>A0AAQ4E694_AMBAM</name>
<feature type="domain" description="RING-type" evidence="7">
    <location>
        <begin position="188"/>
        <end position="226"/>
    </location>
</feature>
<dbReference type="CDD" id="cd16449">
    <property type="entry name" value="RING-HC"/>
    <property type="match status" value="1"/>
</dbReference>
<dbReference type="AlphaFoldDB" id="A0AAQ4E694"/>
<comment type="caution">
    <text evidence="8">The sequence shown here is derived from an EMBL/GenBank/DDBJ whole genome shotgun (WGS) entry which is preliminary data.</text>
</comment>
<dbReference type="Gene3D" id="3.30.40.10">
    <property type="entry name" value="Zinc/RING finger domain, C3HC4 (zinc finger)"/>
    <property type="match status" value="1"/>
</dbReference>
<protein>
    <recommendedName>
        <fullName evidence="7">RING-type domain-containing protein</fullName>
    </recommendedName>
</protein>
<keyword evidence="2 4" id="KW-0863">Zinc-finger</keyword>
<organism evidence="8 9">
    <name type="scientific">Amblyomma americanum</name>
    <name type="common">Lone star tick</name>
    <dbReference type="NCBI Taxonomy" id="6943"/>
    <lineage>
        <taxon>Eukaryota</taxon>
        <taxon>Metazoa</taxon>
        <taxon>Ecdysozoa</taxon>
        <taxon>Arthropoda</taxon>
        <taxon>Chelicerata</taxon>
        <taxon>Arachnida</taxon>
        <taxon>Acari</taxon>
        <taxon>Parasitiformes</taxon>
        <taxon>Ixodida</taxon>
        <taxon>Ixodoidea</taxon>
        <taxon>Ixodidae</taxon>
        <taxon>Amblyomminae</taxon>
        <taxon>Amblyomma</taxon>
    </lineage>
</organism>
<evidence type="ECO:0000313" key="8">
    <source>
        <dbReference type="EMBL" id="KAK8770216.1"/>
    </source>
</evidence>
<evidence type="ECO:0000256" key="1">
    <source>
        <dbReference type="ARBA" id="ARBA00022723"/>
    </source>
</evidence>